<dbReference type="AlphaFoldDB" id="A0A0H2WE27"/>
<sequence length="49" mass="5531">MDSGSVVEMDVEAIRVVIVSMYLKMIRTSLFDSNWNTAQRENSTCSGCR</sequence>
<evidence type="ECO:0000313" key="1">
    <source>
        <dbReference type="EMBL" id="AAU46035.1"/>
    </source>
</evidence>
<dbReference type="EMBL" id="CP000011">
    <property type="protein sequence ID" value="AAU46764.1"/>
    <property type="molecule type" value="Genomic_DNA"/>
</dbReference>
<protein>
    <submittedName>
        <fullName evidence="2">Uncharacterized protein</fullName>
    </submittedName>
</protein>
<evidence type="ECO:0000313" key="3">
    <source>
        <dbReference type="Proteomes" id="UP000006693"/>
    </source>
</evidence>
<dbReference type="Proteomes" id="UP000006693">
    <property type="component" value="Chromosome 2"/>
</dbReference>
<keyword evidence="3" id="KW-1185">Reference proteome</keyword>
<evidence type="ECO:0000313" key="2">
    <source>
        <dbReference type="EMBL" id="AAU46764.1"/>
    </source>
</evidence>
<name>A0A0H2WE27_BURMA</name>
<reference evidence="2" key="2">
    <citation type="submission" date="2005-05" db="EMBL/GenBank/DDBJ databases">
        <authorList>
            <person name="Nierman W.C."/>
            <person name="DeShazer D."/>
            <person name="Kim H."/>
            <person name="Tettelin H."/>
            <person name="Nelson K.E."/>
            <person name="Feldblyum T.V."/>
            <person name="Ulrich R.L."/>
            <person name="Ronning C.M."/>
            <person name="Brinkac L.M."/>
            <person name="Daugherty S.C."/>
            <person name="Davidsen T.M."/>
            <person name="DeBoy R.T."/>
            <person name="Dimitrov G."/>
            <person name="Dodson R.J."/>
            <person name="Durkin A.S."/>
            <person name="Gwinn M.L."/>
            <person name="Haft D.H."/>
            <person name="Khouri H.M."/>
            <person name="Kolonay J.F."/>
            <person name="Madupu R."/>
            <person name="Mohamoud Y."/>
            <person name="Nelson W.C."/>
            <person name="Radune D."/>
            <person name="Romero C."/>
            <person name="Sarria S."/>
            <person name="Selengut J."/>
            <person name="Shamblin C."/>
            <person name="Sullivan S.A."/>
            <person name="White O."/>
            <person name="Yu Y."/>
            <person name="Zafar N."/>
            <person name="Zhou L."/>
            <person name="Fraser C.M."/>
        </authorList>
    </citation>
    <scope>NUCLEOTIDE SEQUENCE</scope>
    <source>
        <strain evidence="2">ATCC 23344</strain>
    </source>
</reference>
<dbReference type="KEGG" id="bma:BMAA0866"/>
<dbReference type="EMBL" id="CP000011">
    <property type="protein sequence ID" value="AAU46035.1"/>
    <property type="molecule type" value="Genomic_DNA"/>
</dbReference>
<proteinExistence type="predicted"/>
<gene>
    <name evidence="2" type="ordered locus">BMAA0548</name>
    <name evidence="1" type="ordered locus">BMAA0866</name>
</gene>
<dbReference type="HOGENOM" id="CLU_215729_0_0_4"/>
<accession>A0A0H2WE27</accession>
<reference evidence="2 3" key="1">
    <citation type="journal article" date="2004" name="Proc. Natl. Acad. Sci. U.S.A.">
        <title>Structural flexibility in the Burkholderia mallei genome.</title>
        <authorList>
            <person name="Nierman W.C."/>
            <person name="DeShazer D."/>
            <person name="Kim H.S."/>
            <person name="Tettelin H."/>
            <person name="Nelson K.E."/>
            <person name="Feldblyum T."/>
            <person name="Ulrich R.L."/>
            <person name="Ronning C.M."/>
            <person name="Brinkac L.M."/>
            <person name="Daugherty S.C."/>
            <person name="Davidsen T.D."/>
            <person name="Deboy R.T."/>
            <person name="Dimitrov G."/>
            <person name="Dodson R.J."/>
            <person name="Durkin A.S."/>
            <person name="Gwinn M.L."/>
            <person name="Haft D.H."/>
            <person name="Khouri H."/>
            <person name="Kolonay J.F."/>
            <person name="Madupu R."/>
            <person name="Mohammoud Y."/>
            <person name="Nelson W.C."/>
            <person name="Radune D."/>
            <person name="Romero C.M."/>
            <person name="Sarria S."/>
            <person name="Selengut J."/>
            <person name="Shamblin C."/>
            <person name="Sullivan S.A."/>
            <person name="White O."/>
            <person name="Yu Y."/>
            <person name="Zafar N."/>
            <person name="Zhou L."/>
            <person name="Fraser C.M."/>
        </authorList>
    </citation>
    <scope>NUCLEOTIDE SEQUENCE [LARGE SCALE GENOMIC DNA]</scope>
    <source>
        <strain evidence="2 3">ATCC 23344</strain>
    </source>
</reference>
<organism evidence="2 3">
    <name type="scientific">Burkholderia mallei (strain ATCC 23344)</name>
    <dbReference type="NCBI Taxonomy" id="243160"/>
    <lineage>
        <taxon>Bacteria</taxon>
        <taxon>Pseudomonadati</taxon>
        <taxon>Pseudomonadota</taxon>
        <taxon>Betaproteobacteria</taxon>
        <taxon>Burkholderiales</taxon>
        <taxon>Burkholderiaceae</taxon>
        <taxon>Burkholderia</taxon>
        <taxon>pseudomallei group</taxon>
    </lineage>
</organism>
<dbReference type="KEGG" id="bma:BMAA0548"/>